<dbReference type="EMBL" id="JANFNH010000060">
    <property type="protein sequence ID" value="MCQ4046279.1"/>
    <property type="molecule type" value="Genomic_DNA"/>
</dbReference>
<gene>
    <name evidence="2" type="primary">tgmB</name>
    <name evidence="2" type="ORF">NON19_30585</name>
</gene>
<evidence type="ECO:0000313" key="2">
    <source>
        <dbReference type="EMBL" id="MCQ4046279.1"/>
    </source>
</evidence>
<evidence type="ECO:0000259" key="1">
    <source>
        <dbReference type="Pfam" id="PF21068"/>
    </source>
</evidence>
<dbReference type="NCBIfam" id="TIGR04187">
    <property type="entry name" value="GRASP_SAV_5884"/>
    <property type="match status" value="1"/>
</dbReference>
<dbReference type="Gene3D" id="3.30.470.20">
    <property type="entry name" value="ATP-grasp fold, B domain"/>
    <property type="match status" value="1"/>
</dbReference>
<comment type="caution">
    <text evidence="2">The sequence shown here is derived from an EMBL/GenBank/DDBJ whole genome shotgun (WGS) entry which is preliminary data.</text>
</comment>
<dbReference type="PANTHER" id="PTHR21621:SF0">
    <property type="entry name" value="BETA-CITRYLGLUTAMATE SYNTHASE B-RELATED"/>
    <property type="match status" value="1"/>
</dbReference>
<feature type="domain" description="MvdD-like pre-ATP grasp" evidence="1">
    <location>
        <begin position="10"/>
        <end position="124"/>
    </location>
</feature>
<accession>A0ABT1PLP5</accession>
<dbReference type="InterPro" id="IPR026449">
    <property type="entry name" value="GRASP_SAV_5884"/>
</dbReference>
<proteinExistence type="predicted"/>
<protein>
    <submittedName>
        <fullName evidence="2">ATP-grasp ribosomal peptide maturase</fullName>
    </submittedName>
</protein>
<sequence length="324" mass="36096">MRGRAAEPSVLVITCLDDATADVVIEELNRRGVPVVRLDPGDFPEHVTANASFDCSGMGGTMRTQTRTVELGAVRSVYWRRPSPYTAAPDLDEQDGRWCVDQARYGLGGILAALPHAHYVNHPWRNRDAEYKPAQLATAARCGLHVPPTLITNDPVQARQFATEYAPVLYKPLWNSDYIGPDERARTVWIEDVAPQAIDAGVSRTAHLFQQRVRKTADIRMTVVADQQFAVRIDGSPGVDWRRHYDALTYTPIETPPDVIKGVHAYLDAFGLIYGAFDFGLGADGRWWLYECNPNGQWAWFPDAICQPITTALADELQHPGERA</sequence>
<name>A0ABT1PLP5_9ACTN</name>
<dbReference type="SUPFAM" id="SSF56059">
    <property type="entry name" value="Glutathione synthetase ATP-binding domain-like"/>
    <property type="match status" value="1"/>
</dbReference>
<organism evidence="2 3">
    <name type="scientific">Streptantibioticus rubrisoli</name>
    <dbReference type="NCBI Taxonomy" id="1387313"/>
    <lineage>
        <taxon>Bacteria</taxon>
        <taxon>Bacillati</taxon>
        <taxon>Actinomycetota</taxon>
        <taxon>Actinomycetes</taxon>
        <taxon>Kitasatosporales</taxon>
        <taxon>Streptomycetaceae</taxon>
        <taxon>Streptantibioticus</taxon>
    </lineage>
</organism>
<dbReference type="Proteomes" id="UP001206206">
    <property type="component" value="Unassembled WGS sequence"/>
</dbReference>
<dbReference type="PANTHER" id="PTHR21621">
    <property type="entry name" value="RIBOSOMAL PROTEIN S6 MODIFICATION PROTEIN"/>
    <property type="match status" value="1"/>
</dbReference>
<dbReference type="InterPro" id="IPR048936">
    <property type="entry name" value="MvdD-like_ATPgrasp"/>
</dbReference>
<keyword evidence="3" id="KW-1185">Reference proteome</keyword>
<evidence type="ECO:0000313" key="3">
    <source>
        <dbReference type="Proteomes" id="UP001206206"/>
    </source>
</evidence>
<dbReference type="Pfam" id="PF21068">
    <property type="entry name" value="ATPgraspMvdD"/>
    <property type="match status" value="1"/>
</dbReference>
<dbReference type="RefSeq" id="WP_255932448.1">
    <property type="nucleotide sequence ID" value="NZ_JANFNH010000060.1"/>
</dbReference>
<reference evidence="2 3" key="1">
    <citation type="submission" date="2022-06" db="EMBL/GenBank/DDBJ databases">
        <title>Draft genome sequence of type strain Streptomyces rubrisoli DSM 42083.</title>
        <authorList>
            <person name="Duangmal K."/>
            <person name="Klaysubun C."/>
        </authorList>
    </citation>
    <scope>NUCLEOTIDE SEQUENCE [LARGE SCALE GENOMIC DNA]</scope>
    <source>
        <strain evidence="2 3">DSM 42083</strain>
    </source>
</reference>